<keyword evidence="5" id="KW-0812">Transmembrane</keyword>
<dbReference type="GO" id="GO:0006511">
    <property type="term" value="P:ubiquitin-dependent protein catabolic process"/>
    <property type="evidence" value="ECO:0007669"/>
    <property type="project" value="TreeGrafter"/>
</dbReference>
<evidence type="ECO:0000256" key="12">
    <source>
        <dbReference type="PROSITE-ProRule" id="PRU00175"/>
    </source>
</evidence>
<evidence type="ECO:0000259" key="13">
    <source>
        <dbReference type="PROSITE" id="PS50089"/>
    </source>
</evidence>
<evidence type="ECO:0000256" key="2">
    <source>
        <dbReference type="ARBA" id="ARBA00004141"/>
    </source>
</evidence>
<evidence type="ECO:0000313" key="16">
    <source>
        <dbReference type="Proteomes" id="UP000030762"/>
    </source>
</evidence>
<dbReference type="PANTHER" id="PTHR45977:SF4">
    <property type="entry name" value="RING-TYPE DOMAIN-CONTAINING PROTEIN"/>
    <property type="match status" value="1"/>
</dbReference>
<accession>T0Q601</accession>
<keyword evidence="16" id="KW-1185">Reference proteome</keyword>
<keyword evidence="6" id="KW-0479">Metal-binding</keyword>
<evidence type="ECO:0000259" key="14">
    <source>
        <dbReference type="PROSITE" id="PS50178"/>
    </source>
</evidence>
<dbReference type="STRING" id="1156394.T0Q601"/>
<dbReference type="RefSeq" id="XP_008616583.1">
    <property type="nucleotide sequence ID" value="XM_008618361.1"/>
</dbReference>
<evidence type="ECO:0000256" key="7">
    <source>
        <dbReference type="ARBA" id="ARBA00022771"/>
    </source>
</evidence>
<protein>
    <recommendedName>
        <fullName evidence="3">RING-type E3 ubiquitin transferase</fullName>
        <ecNumber evidence="3">2.3.2.27</ecNumber>
    </recommendedName>
</protein>
<evidence type="ECO:0000256" key="9">
    <source>
        <dbReference type="ARBA" id="ARBA00022833"/>
    </source>
</evidence>
<evidence type="ECO:0000256" key="1">
    <source>
        <dbReference type="ARBA" id="ARBA00000900"/>
    </source>
</evidence>
<dbReference type="GO" id="GO:0016020">
    <property type="term" value="C:membrane"/>
    <property type="evidence" value="ECO:0007669"/>
    <property type="project" value="UniProtKB-SubCell"/>
</dbReference>
<comment type="subcellular location">
    <subcellularLocation>
        <location evidence="2">Membrane</location>
        <topology evidence="2">Multi-pass membrane protein</topology>
    </subcellularLocation>
</comment>
<dbReference type="SUPFAM" id="SSF57903">
    <property type="entry name" value="FYVE/PHD zinc finger"/>
    <property type="match status" value="1"/>
</dbReference>
<feature type="domain" description="FYVE-type" evidence="14">
    <location>
        <begin position="20"/>
        <end position="73"/>
    </location>
</feature>
<dbReference type="VEuPathDB" id="FungiDB:SDRG_12296"/>
<dbReference type="InterPro" id="IPR001841">
    <property type="entry name" value="Znf_RING"/>
</dbReference>
<evidence type="ECO:0000256" key="11">
    <source>
        <dbReference type="ARBA" id="ARBA00023136"/>
    </source>
</evidence>
<keyword evidence="8" id="KW-0833">Ubl conjugation pathway</keyword>
<comment type="catalytic activity">
    <reaction evidence="1">
        <text>S-ubiquitinyl-[E2 ubiquitin-conjugating enzyme]-L-cysteine + [acceptor protein]-L-lysine = [E2 ubiquitin-conjugating enzyme]-L-cysteine + N(6)-ubiquitinyl-[acceptor protein]-L-lysine.</text>
        <dbReference type="EC" id="2.3.2.27"/>
    </reaction>
</comment>
<dbReference type="SUPFAM" id="SSF57850">
    <property type="entry name" value="RING/U-box"/>
    <property type="match status" value="1"/>
</dbReference>
<gene>
    <name evidence="15" type="ORF">SDRG_12296</name>
</gene>
<evidence type="ECO:0000313" key="15">
    <source>
        <dbReference type="EMBL" id="EQC30016.1"/>
    </source>
</evidence>
<evidence type="ECO:0000256" key="5">
    <source>
        <dbReference type="ARBA" id="ARBA00022692"/>
    </source>
</evidence>
<evidence type="ECO:0000256" key="10">
    <source>
        <dbReference type="ARBA" id="ARBA00022989"/>
    </source>
</evidence>
<dbReference type="Pfam" id="PF13639">
    <property type="entry name" value="zf-RING_2"/>
    <property type="match status" value="1"/>
</dbReference>
<keyword evidence="10" id="KW-1133">Transmembrane helix</keyword>
<proteinExistence type="predicted"/>
<organism evidence="15 16">
    <name type="scientific">Saprolegnia diclina (strain VS20)</name>
    <dbReference type="NCBI Taxonomy" id="1156394"/>
    <lineage>
        <taxon>Eukaryota</taxon>
        <taxon>Sar</taxon>
        <taxon>Stramenopiles</taxon>
        <taxon>Oomycota</taxon>
        <taxon>Saprolegniomycetes</taxon>
        <taxon>Saprolegniales</taxon>
        <taxon>Saprolegniaceae</taxon>
        <taxon>Saprolegnia</taxon>
    </lineage>
</organism>
<keyword evidence="4" id="KW-0808">Transferase</keyword>
<dbReference type="InterPro" id="IPR000306">
    <property type="entry name" value="Znf_FYVE"/>
</dbReference>
<dbReference type="EMBL" id="JH767179">
    <property type="protein sequence ID" value="EQC30016.1"/>
    <property type="molecule type" value="Genomic_DNA"/>
</dbReference>
<dbReference type="PANTHER" id="PTHR45977">
    <property type="entry name" value="TARGET OF ERK KINASE MPK-1"/>
    <property type="match status" value="1"/>
</dbReference>
<dbReference type="Pfam" id="PF01363">
    <property type="entry name" value="FYVE"/>
    <property type="match status" value="1"/>
</dbReference>
<dbReference type="SMART" id="SM00064">
    <property type="entry name" value="FYVE"/>
    <property type="match status" value="1"/>
</dbReference>
<dbReference type="GO" id="GO:0061630">
    <property type="term" value="F:ubiquitin protein ligase activity"/>
    <property type="evidence" value="ECO:0007669"/>
    <property type="project" value="UniProtKB-EC"/>
</dbReference>
<dbReference type="PROSITE" id="PS50178">
    <property type="entry name" value="ZF_FYVE"/>
    <property type="match status" value="1"/>
</dbReference>
<dbReference type="GO" id="GO:0016567">
    <property type="term" value="P:protein ubiquitination"/>
    <property type="evidence" value="ECO:0007669"/>
    <property type="project" value="TreeGrafter"/>
</dbReference>
<reference evidence="15 16" key="1">
    <citation type="submission" date="2012-04" db="EMBL/GenBank/DDBJ databases">
        <title>The Genome Sequence of Saprolegnia declina VS20.</title>
        <authorList>
            <consortium name="The Broad Institute Genome Sequencing Platform"/>
            <person name="Russ C."/>
            <person name="Nusbaum C."/>
            <person name="Tyler B."/>
            <person name="van West P."/>
            <person name="Dieguez-Uribeondo J."/>
            <person name="de Bruijn I."/>
            <person name="Tripathy S."/>
            <person name="Jiang R."/>
            <person name="Young S.K."/>
            <person name="Zeng Q."/>
            <person name="Gargeya S."/>
            <person name="Fitzgerald M."/>
            <person name="Haas B."/>
            <person name="Abouelleil A."/>
            <person name="Alvarado L."/>
            <person name="Arachchi H.M."/>
            <person name="Berlin A."/>
            <person name="Chapman S.B."/>
            <person name="Goldberg J."/>
            <person name="Griggs A."/>
            <person name="Gujja S."/>
            <person name="Hansen M."/>
            <person name="Howarth C."/>
            <person name="Imamovic A."/>
            <person name="Larimer J."/>
            <person name="McCowen C."/>
            <person name="Montmayeur A."/>
            <person name="Murphy C."/>
            <person name="Neiman D."/>
            <person name="Pearson M."/>
            <person name="Priest M."/>
            <person name="Roberts A."/>
            <person name="Saif S."/>
            <person name="Shea T."/>
            <person name="Sisk P."/>
            <person name="Sykes S."/>
            <person name="Wortman J."/>
            <person name="Nusbaum C."/>
            <person name="Birren B."/>
        </authorList>
    </citation>
    <scope>NUCLEOTIDE SEQUENCE [LARGE SCALE GENOMIC DNA]</scope>
    <source>
        <strain evidence="15 16">VS20</strain>
    </source>
</reference>
<dbReference type="Proteomes" id="UP000030762">
    <property type="component" value="Unassembled WGS sequence"/>
</dbReference>
<keyword evidence="9" id="KW-0862">Zinc</keyword>
<dbReference type="OMA" id="CGDIVCH"/>
<dbReference type="OrthoDB" id="660555at2759"/>
<dbReference type="InParanoid" id="T0Q601"/>
<dbReference type="GeneID" id="19953023"/>
<sequence>MEAHSVQVREACDRRAWVRDSDRSSCKECTKGFSLTRRRHHCRVCGDIVCHSCSATVYLRNTTSNVGRACQSCARPSPDQSTPPPAVYCVICLDPFAAQSDALVVTLPCQHAFHRHCADPWLATHDECPLCRHQLSQDRTAFLEFISF</sequence>
<feature type="domain" description="RING-type" evidence="13">
    <location>
        <begin position="89"/>
        <end position="132"/>
    </location>
</feature>
<dbReference type="AlphaFoldDB" id="T0Q601"/>
<evidence type="ECO:0000256" key="4">
    <source>
        <dbReference type="ARBA" id="ARBA00022679"/>
    </source>
</evidence>
<dbReference type="PROSITE" id="PS50089">
    <property type="entry name" value="ZF_RING_2"/>
    <property type="match status" value="1"/>
</dbReference>
<dbReference type="InterPro" id="IPR011011">
    <property type="entry name" value="Znf_FYVE_PHD"/>
</dbReference>
<keyword evidence="7 12" id="KW-0863">Zinc-finger</keyword>
<name>T0Q601_SAPDV</name>
<evidence type="ECO:0000256" key="3">
    <source>
        <dbReference type="ARBA" id="ARBA00012483"/>
    </source>
</evidence>
<dbReference type="SMART" id="SM00184">
    <property type="entry name" value="RING"/>
    <property type="match status" value="1"/>
</dbReference>
<evidence type="ECO:0000256" key="8">
    <source>
        <dbReference type="ARBA" id="ARBA00022786"/>
    </source>
</evidence>
<dbReference type="GO" id="GO:0008270">
    <property type="term" value="F:zinc ion binding"/>
    <property type="evidence" value="ECO:0007669"/>
    <property type="project" value="UniProtKB-KW"/>
</dbReference>
<dbReference type="Gene3D" id="3.30.40.10">
    <property type="entry name" value="Zinc/RING finger domain, C3HC4 (zinc finger)"/>
    <property type="match status" value="2"/>
</dbReference>
<dbReference type="InterPro" id="IPR017455">
    <property type="entry name" value="Znf_FYVE-rel"/>
</dbReference>
<dbReference type="InterPro" id="IPR013083">
    <property type="entry name" value="Znf_RING/FYVE/PHD"/>
</dbReference>
<evidence type="ECO:0000256" key="6">
    <source>
        <dbReference type="ARBA" id="ARBA00022723"/>
    </source>
</evidence>
<keyword evidence="11" id="KW-0472">Membrane</keyword>
<dbReference type="EC" id="2.3.2.27" evidence="3"/>